<feature type="coiled-coil region" evidence="4">
    <location>
        <begin position="199"/>
        <end position="305"/>
    </location>
</feature>
<evidence type="ECO:0000313" key="8">
    <source>
        <dbReference type="Proteomes" id="UP000824219"/>
    </source>
</evidence>
<dbReference type="PROSITE" id="PS00226">
    <property type="entry name" value="IF_ROD_1"/>
    <property type="match status" value="1"/>
</dbReference>
<evidence type="ECO:0000256" key="1">
    <source>
        <dbReference type="ARBA" id="ARBA00022754"/>
    </source>
</evidence>
<feature type="region of interest" description="Disordered" evidence="5">
    <location>
        <begin position="1"/>
        <end position="37"/>
    </location>
</feature>
<feature type="region of interest" description="Disordered" evidence="5">
    <location>
        <begin position="541"/>
        <end position="782"/>
    </location>
</feature>
<dbReference type="FunFam" id="1.20.5.500:FF:000001">
    <property type="entry name" value="Type II keratin 23"/>
    <property type="match status" value="1"/>
</dbReference>
<evidence type="ECO:0000313" key="7">
    <source>
        <dbReference type="EMBL" id="KAG7330856.1"/>
    </source>
</evidence>
<dbReference type="PROSITE" id="PS51842">
    <property type="entry name" value="IF_ROD_2"/>
    <property type="match status" value="1"/>
</dbReference>
<feature type="compositionally biased region" description="Acidic residues" evidence="5">
    <location>
        <begin position="475"/>
        <end position="486"/>
    </location>
</feature>
<dbReference type="InterPro" id="IPR002957">
    <property type="entry name" value="Keratin_I"/>
</dbReference>
<feature type="compositionally biased region" description="Polar residues" evidence="5">
    <location>
        <begin position="582"/>
        <end position="619"/>
    </location>
</feature>
<organism evidence="7 8">
    <name type="scientific">Hemibagrus wyckioides</name>
    <dbReference type="NCBI Taxonomy" id="337641"/>
    <lineage>
        <taxon>Eukaryota</taxon>
        <taxon>Metazoa</taxon>
        <taxon>Chordata</taxon>
        <taxon>Craniata</taxon>
        <taxon>Vertebrata</taxon>
        <taxon>Euteleostomi</taxon>
        <taxon>Actinopterygii</taxon>
        <taxon>Neopterygii</taxon>
        <taxon>Teleostei</taxon>
        <taxon>Ostariophysi</taxon>
        <taxon>Siluriformes</taxon>
        <taxon>Bagridae</taxon>
        <taxon>Hemibagrus</taxon>
    </lineage>
</organism>
<feature type="domain" description="IF rod" evidence="6">
    <location>
        <begin position="36"/>
        <end position="348"/>
    </location>
</feature>
<dbReference type="AlphaFoldDB" id="A0A9D3NYG8"/>
<dbReference type="SMART" id="SM01391">
    <property type="entry name" value="Filament"/>
    <property type="match status" value="1"/>
</dbReference>
<evidence type="ECO:0000256" key="4">
    <source>
        <dbReference type="SAM" id="Coils"/>
    </source>
</evidence>
<feature type="compositionally biased region" description="Basic and acidic residues" evidence="5">
    <location>
        <begin position="682"/>
        <end position="691"/>
    </location>
</feature>
<feature type="compositionally biased region" description="Basic and acidic residues" evidence="5">
    <location>
        <begin position="641"/>
        <end position="658"/>
    </location>
</feature>
<keyword evidence="2 4" id="KW-0175">Coiled coil</keyword>
<evidence type="ECO:0000256" key="3">
    <source>
        <dbReference type="RuleBase" id="RU000685"/>
    </source>
</evidence>
<dbReference type="EMBL" id="JAHKSW010000006">
    <property type="protein sequence ID" value="KAG7330856.1"/>
    <property type="molecule type" value="Genomic_DNA"/>
</dbReference>
<dbReference type="GO" id="GO:0005882">
    <property type="term" value="C:intermediate filament"/>
    <property type="evidence" value="ECO:0007669"/>
    <property type="project" value="UniProtKB-KW"/>
</dbReference>
<sequence>MYRGGRASSLGAEARLGRTRSPVRYGAGGAMQPGEEKETMRGLNERLADYLSQVRLLEEANSKLEAQIKEVVTERRATGQKDWSGYEKTVSTLRDQVKEMTLDNARLMLQIDNARLAADDFKVKFEAEITVRQGVEQDIISLRKMIDDTHMSSMQLESEVESLTEELIYLKKSHEEDLASVKGQIRDSNVDVQMEAVKGEDINETIEKIRQQYEKAVQKNREETEAWYQNKFESISVEVRRNTDALQQGQSELNDLRRQKQGLEIDLQTMHSMNHSLEDTLNETLGRYSRNVNNHNMVIQKLEAELGEAHTQVTRQGTEYQALLNIKSKLEEEIATYHSLLEGTGLPSNGITDPGLPENYDFKGTRARDDVNVKNVSLPEDANVIDNGAFEDTDIGGGGLGGSDESVEFSLEQALCAEPRCLPPDPTLNNKIVEEEVITQKDLELNAANTAMNKQYIHKEAERGMNEDPVILEEMEKEEEEEEEDVGSPVEDPVAEKNEEEETVSPVVDKQMEKVVEAVGLVENTQVQKVEEAASLVEHIQEEKVEDAASAVENTHAERVEETSSPLENTQEKKVEGAANPVDNTQVEETSSPVQNTQVEETSSPVQNTQVEETSSPVENTPVEMVEDTQVEKTSSPVENKQLEKVEEPSSPVEKMEQAESLLENTQVERVEETSSPVENTQMEKVEDTARPVEMVEETTNPVENTEVELVEETSSPVENAQVEKVEDTANSLEDTQAEEEEEEVEVKPAVGKINPEEEEEEKQNGEGPENPEVEPLLNMKE</sequence>
<gene>
    <name evidence="7" type="ORF">KOW79_004825</name>
</gene>
<reference evidence="7 8" key="1">
    <citation type="submission" date="2021-06" db="EMBL/GenBank/DDBJ databases">
        <title>Chromosome-level genome assembly of the red-tail catfish (Hemibagrus wyckioides).</title>
        <authorList>
            <person name="Shao F."/>
        </authorList>
    </citation>
    <scope>NUCLEOTIDE SEQUENCE [LARGE SCALE GENOMIC DNA]</scope>
    <source>
        <strain evidence="7">EC202008001</strain>
        <tissue evidence="7">Blood</tissue>
    </source>
</reference>
<dbReference type="OrthoDB" id="2441647at2759"/>
<feature type="coiled-coil region" evidence="4">
    <location>
        <begin position="40"/>
        <end position="77"/>
    </location>
</feature>
<dbReference type="Gene3D" id="1.20.5.500">
    <property type="entry name" value="Single helix bin"/>
    <property type="match status" value="1"/>
</dbReference>
<dbReference type="PANTHER" id="PTHR23239">
    <property type="entry name" value="INTERMEDIATE FILAMENT"/>
    <property type="match status" value="1"/>
</dbReference>
<comment type="similarity">
    <text evidence="3">Belongs to the intermediate filament family.</text>
</comment>
<feature type="compositionally biased region" description="Low complexity" evidence="5">
    <location>
        <begin position="766"/>
        <end position="782"/>
    </location>
</feature>
<dbReference type="Gene3D" id="1.20.5.170">
    <property type="match status" value="1"/>
</dbReference>
<dbReference type="PRINTS" id="PR01248">
    <property type="entry name" value="TYPE1KERATIN"/>
</dbReference>
<comment type="caution">
    <text evidence="7">The sequence shown here is derived from an EMBL/GenBank/DDBJ whole genome shotgun (WGS) entry which is preliminary data.</text>
</comment>
<evidence type="ECO:0000256" key="5">
    <source>
        <dbReference type="SAM" id="MobiDB-lite"/>
    </source>
</evidence>
<feature type="region of interest" description="Disordered" evidence="5">
    <location>
        <begin position="475"/>
        <end position="509"/>
    </location>
</feature>
<dbReference type="Gene3D" id="1.20.5.1160">
    <property type="entry name" value="Vasodilator-stimulated phosphoprotein"/>
    <property type="match status" value="1"/>
</dbReference>
<dbReference type="Pfam" id="PF00038">
    <property type="entry name" value="Filament"/>
    <property type="match status" value="1"/>
</dbReference>
<dbReference type="FunFam" id="1.20.5.170:FF:000002">
    <property type="entry name" value="Type I keratin KA11"/>
    <property type="match status" value="1"/>
</dbReference>
<protein>
    <recommendedName>
        <fullName evidence="6">IF rod domain-containing protein</fullName>
    </recommendedName>
</protein>
<name>A0A9D3NYG8_9TELE</name>
<evidence type="ECO:0000259" key="6">
    <source>
        <dbReference type="PROSITE" id="PS51842"/>
    </source>
</evidence>
<dbReference type="Proteomes" id="UP000824219">
    <property type="component" value="Linkage Group LG06"/>
</dbReference>
<proteinExistence type="inferred from homology"/>
<evidence type="ECO:0000256" key="2">
    <source>
        <dbReference type="ARBA" id="ARBA00023054"/>
    </source>
</evidence>
<feature type="compositionally biased region" description="Acidic residues" evidence="5">
    <location>
        <begin position="736"/>
        <end position="745"/>
    </location>
</feature>
<keyword evidence="1 3" id="KW-0403">Intermediate filament</keyword>
<dbReference type="GO" id="GO:0005198">
    <property type="term" value="F:structural molecule activity"/>
    <property type="evidence" value="ECO:0007669"/>
    <property type="project" value="InterPro"/>
</dbReference>
<dbReference type="InterPro" id="IPR039008">
    <property type="entry name" value="IF_rod_dom"/>
</dbReference>
<dbReference type="InterPro" id="IPR018039">
    <property type="entry name" value="IF_conserved"/>
</dbReference>
<keyword evidence="8" id="KW-1185">Reference proteome</keyword>
<dbReference type="PANTHER" id="PTHR23239:SF358">
    <property type="entry name" value="KERATIN, TYPE I CYTOSKELETAL 18"/>
    <property type="match status" value="1"/>
</dbReference>
<dbReference type="SUPFAM" id="SSF64593">
    <property type="entry name" value="Intermediate filament protein, coiled coil region"/>
    <property type="match status" value="2"/>
</dbReference>
<accession>A0A9D3NYG8</accession>